<evidence type="ECO:0000256" key="1">
    <source>
        <dbReference type="SAM" id="Phobius"/>
    </source>
</evidence>
<accession>A0A151B1K0</accession>
<keyword evidence="3" id="KW-1185">Reference proteome</keyword>
<sequence length="91" mass="10126">MGGDTVQLILAGVFLLFLIYLIGGLLLKPLKLVFKIVVNSLFGLLLLWAFNFFGAYFHFFIPLNWLTVLIAGFLGLPGLILLIFLRLVLGT</sequence>
<evidence type="ECO:0000313" key="2">
    <source>
        <dbReference type="EMBL" id="KYH33795.1"/>
    </source>
</evidence>
<dbReference type="Pfam" id="PF07441">
    <property type="entry name" value="BofA"/>
    <property type="match status" value="1"/>
</dbReference>
<dbReference type="Proteomes" id="UP000075670">
    <property type="component" value="Unassembled WGS sequence"/>
</dbReference>
<dbReference type="EMBL" id="LTBC01000001">
    <property type="protein sequence ID" value="KYH33795.1"/>
    <property type="molecule type" value="Genomic_DNA"/>
</dbReference>
<gene>
    <name evidence="2" type="primary">bofA</name>
    <name evidence="2" type="ORF">MOMUL_05110</name>
</gene>
<comment type="caution">
    <text evidence="2">The sequence shown here is derived from an EMBL/GenBank/DDBJ whole genome shotgun (WGS) entry which is preliminary data.</text>
</comment>
<dbReference type="PATRIC" id="fig|1122241.3.peg.540"/>
<feature type="transmembrane region" description="Helical" evidence="1">
    <location>
        <begin position="6"/>
        <end position="27"/>
    </location>
</feature>
<evidence type="ECO:0000313" key="3">
    <source>
        <dbReference type="Proteomes" id="UP000075670"/>
    </source>
</evidence>
<dbReference type="NCBIfam" id="TIGR02862">
    <property type="entry name" value="spore_BofA"/>
    <property type="match status" value="1"/>
</dbReference>
<dbReference type="InterPro" id="IPR010001">
    <property type="entry name" value="BofA"/>
</dbReference>
<protein>
    <submittedName>
        <fullName evidence="2">Sigma-K factor-processing regulatory protein BofA</fullName>
    </submittedName>
</protein>
<keyword evidence="1" id="KW-1133">Transmembrane helix</keyword>
<proteinExistence type="predicted"/>
<dbReference type="RefSeq" id="WP_062281035.1">
    <property type="nucleotide sequence ID" value="NZ_LTBC01000001.1"/>
</dbReference>
<organism evidence="2 3">
    <name type="scientific">Moorella mulderi DSM 14980</name>
    <dbReference type="NCBI Taxonomy" id="1122241"/>
    <lineage>
        <taxon>Bacteria</taxon>
        <taxon>Bacillati</taxon>
        <taxon>Bacillota</taxon>
        <taxon>Clostridia</taxon>
        <taxon>Neomoorellales</taxon>
        <taxon>Neomoorellaceae</taxon>
        <taxon>Neomoorella</taxon>
    </lineage>
</organism>
<feature type="transmembrane region" description="Helical" evidence="1">
    <location>
        <begin position="65"/>
        <end position="89"/>
    </location>
</feature>
<dbReference type="AlphaFoldDB" id="A0A151B1K0"/>
<reference evidence="2 3" key="1">
    <citation type="submission" date="2016-02" db="EMBL/GenBank/DDBJ databases">
        <title>Genome sequence of Moorella mulderi DSM 14980.</title>
        <authorList>
            <person name="Poehlein A."/>
            <person name="Daniel R."/>
        </authorList>
    </citation>
    <scope>NUCLEOTIDE SEQUENCE [LARGE SCALE GENOMIC DNA]</scope>
    <source>
        <strain evidence="2 3">DSM 14980</strain>
    </source>
</reference>
<keyword evidence="1" id="KW-0812">Transmembrane</keyword>
<feature type="transmembrane region" description="Helical" evidence="1">
    <location>
        <begin position="36"/>
        <end position="59"/>
    </location>
</feature>
<name>A0A151B1K0_9FIRM</name>
<keyword evidence="1" id="KW-0472">Membrane</keyword>